<comment type="catalytic activity">
    <reaction evidence="6 8">
        <text>dCMP + ATP = dCDP + ADP</text>
        <dbReference type="Rhea" id="RHEA:25094"/>
        <dbReference type="ChEBI" id="CHEBI:30616"/>
        <dbReference type="ChEBI" id="CHEBI:57566"/>
        <dbReference type="ChEBI" id="CHEBI:58593"/>
        <dbReference type="ChEBI" id="CHEBI:456216"/>
        <dbReference type="EC" id="2.7.4.25"/>
    </reaction>
</comment>
<dbReference type="HAMAP" id="MF_00238">
    <property type="entry name" value="Cytidyl_kinase_type1"/>
    <property type="match status" value="1"/>
</dbReference>
<accession>A0A8J7P7B0</accession>
<dbReference type="GO" id="GO:0015949">
    <property type="term" value="P:nucleobase-containing small molecule interconversion"/>
    <property type="evidence" value="ECO:0007669"/>
    <property type="project" value="TreeGrafter"/>
</dbReference>
<dbReference type="GO" id="GO:0005829">
    <property type="term" value="C:cytosol"/>
    <property type="evidence" value="ECO:0007669"/>
    <property type="project" value="TreeGrafter"/>
</dbReference>
<organism evidence="10 11">
    <name type="scientific">Candidatus Obscuribacter phosphatis</name>
    <dbReference type="NCBI Taxonomy" id="1906157"/>
    <lineage>
        <taxon>Bacteria</taxon>
        <taxon>Bacillati</taxon>
        <taxon>Candidatus Melainabacteria</taxon>
        <taxon>Candidatus Obscuribacterales</taxon>
        <taxon>Candidatus Obscuribacteraceae</taxon>
        <taxon>Candidatus Obscuribacter</taxon>
    </lineage>
</organism>
<comment type="caution">
    <text evidence="10">The sequence shown here is derived from an EMBL/GenBank/DDBJ whole genome shotgun (WGS) entry which is preliminary data.</text>
</comment>
<dbReference type="EC" id="2.7.4.25" evidence="8"/>
<dbReference type="PANTHER" id="PTHR21299">
    <property type="entry name" value="CYTIDYLATE KINASE/PANTOATE-BETA-ALANINE LIGASE"/>
    <property type="match status" value="1"/>
</dbReference>
<evidence type="ECO:0000259" key="9">
    <source>
        <dbReference type="Pfam" id="PF02224"/>
    </source>
</evidence>
<keyword evidence="4 8" id="KW-0418">Kinase</keyword>
<dbReference type="InterPro" id="IPR011994">
    <property type="entry name" value="Cytidylate_kinase_dom"/>
</dbReference>
<evidence type="ECO:0000256" key="6">
    <source>
        <dbReference type="ARBA" id="ARBA00047615"/>
    </source>
</evidence>
<dbReference type="GO" id="GO:0036431">
    <property type="term" value="F:dCMP kinase activity"/>
    <property type="evidence" value="ECO:0007669"/>
    <property type="project" value="InterPro"/>
</dbReference>
<gene>
    <name evidence="8" type="primary">cmk</name>
    <name evidence="10" type="ORF">J0M35_08515</name>
</gene>
<evidence type="ECO:0000313" key="10">
    <source>
        <dbReference type="EMBL" id="MBN8660389.1"/>
    </source>
</evidence>
<dbReference type="CDD" id="cd02020">
    <property type="entry name" value="CMPK"/>
    <property type="match status" value="1"/>
</dbReference>
<reference evidence="10" key="1">
    <citation type="submission" date="2021-02" db="EMBL/GenBank/DDBJ databases">
        <title>Genome-Resolved Metagenomics of a Microbial Community Performing Photosynthetic Biological Nutrient Removal.</title>
        <authorList>
            <person name="Mcdaniel E.A."/>
        </authorList>
    </citation>
    <scope>NUCLEOTIDE SEQUENCE</scope>
    <source>
        <strain evidence="10">UWPOB_OBS1</strain>
    </source>
</reference>
<comment type="similarity">
    <text evidence="1 8">Belongs to the cytidylate kinase family. Type 1 subfamily.</text>
</comment>
<evidence type="ECO:0000256" key="4">
    <source>
        <dbReference type="ARBA" id="ARBA00022777"/>
    </source>
</evidence>
<evidence type="ECO:0000256" key="3">
    <source>
        <dbReference type="ARBA" id="ARBA00022741"/>
    </source>
</evidence>
<evidence type="ECO:0000313" key="11">
    <source>
        <dbReference type="Proteomes" id="UP000664277"/>
    </source>
</evidence>
<dbReference type="EMBL" id="JAFLCK010000010">
    <property type="protein sequence ID" value="MBN8660389.1"/>
    <property type="molecule type" value="Genomic_DNA"/>
</dbReference>
<keyword evidence="3 8" id="KW-0547">Nucleotide-binding</keyword>
<dbReference type="Pfam" id="PF02224">
    <property type="entry name" value="Cytidylate_kin"/>
    <property type="match status" value="1"/>
</dbReference>
<evidence type="ECO:0000256" key="8">
    <source>
        <dbReference type="HAMAP-Rule" id="MF_00238"/>
    </source>
</evidence>
<dbReference type="InterPro" id="IPR027417">
    <property type="entry name" value="P-loop_NTPase"/>
</dbReference>
<name>A0A8J7P7B0_9BACT</name>
<dbReference type="Gene3D" id="3.40.50.300">
    <property type="entry name" value="P-loop containing nucleotide triphosphate hydrolases"/>
    <property type="match status" value="1"/>
</dbReference>
<keyword evidence="2 8" id="KW-0808">Transferase</keyword>
<keyword evidence="8" id="KW-0963">Cytoplasm</keyword>
<keyword evidence="5 8" id="KW-0067">ATP-binding</keyword>
<dbReference type="GO" id="GO:0006220">
    <property type="term" value="P:pyrimidine nucleotide metabolic process"/>
    <property type="evidence" value="ECO:0007669"/>
    <property type="project" value="UniProtKB-UniRule"/>
</dbReference>
<dbReference type="SUPFAM" id="SSF52540">
    <property type="entry name" value="P-loop containing nucleoside triphosphate hydrolases"/>
    <property type="match status" value="1"/>
</dbReference>
<dbReference type="PANTHER" id="PTHR21299:SF2">
    <property type="entry name" value="CYTIDYLATE KINASE"/>
    <property type="match status" value="1"/>
</dbReference>
<evidence type="ECO:0000256" key="7">
    <source>
        <dbReference type="ARBA" id="ARBA00048478"/>
    </source>
</evidence>
<comment type="catalytic activity">
    <reaction evidence="7 8">
        <text>CMP + ATP = CDP + ADP</text>
        <dbReference type="Rhea" id="RHEA:11600"/>
        <dbReference type="ChEBI" id="CHEBI:30616"/>
        <dbReference type="ChEBI" id="CHEBI:58069"/>
        <dbReference type="ChEBI" id="CHEBI:60377"/>
        <dbReference type="ChEBI" id="CHEBI:456216"/>
        <dbReference type="EC" id="2.7.4.25"/>
    </reaction>
</comment>
<evidence type="ECO:0000256" key="1">
    <source>
        <dbReference type="ARBA" id="ARBA00009427"/>
    </source>
</evidence>
<dbReference type="AlphaFoldDB" id="A0A8J7P7B0"/>
<evidence type="ECO:0000256" key="2">
    <source>
        <dbReference type="ARBA" id="ARBA00022679"/>
    </source>
</evidence>
<dbReference type="GO" id="GO:0005524">
    <property type="term" value="F:ATP binding"/>
    <property type="evidence" value="ECO:0007669"/>
    <property type="project" value="UniProtKB-UniRule"/>
</dbReference>
<protein>
    <recommendedName>
        <fullName evidence="8">Cytidylate kinase</fullName>
        <shortName evidence="8">CK</shortName>
        <ecNumber evidence="8">2.7.4.25</ecNumber>
    </recommendedName>
    <alternativeName>
        <fullName evidence="8">Cytidine monophosphate kinase</fullName>
        <shortName evidence="8">CMP kinase</shortName>
    </alternativeName>
</protein>
<dbReference type="InterPro" id="IPR003136">
    <property type="entry name" value="Cytidylate_kin"/>
</dbReference>
<comment type="subcellular location">
    <subcellularLocation>
        <location evidence="8">Cytoplasm</location>
    </subcellularLocation>
</comment>
<dbReference type="Proteomes" id="UP000664277">
    <property type="component" value="Unassembled WGS sequence"/>
</dbReference>
<feature type="binding site" evidence="8">
    <location>
        <begin position="11"/>
        <end position="19"/>
    </location>
    <ligand>
        <name>ATP</name>
        <dbReference type="ChEBI" id="CHEBI:30616"/>
    </ligand>
</feature>
<feature type="domain" description="Cytidylate kinase" evidence="9">
    <location>
        <begin position="7"/>
        <end position="224"/>
    </location>
</feature>
<evidence type="ECO:0000256" key="5">
    <source>
        <dbReference type="ARBA" id="ARBA00022840"/>
    </source>
</evidence>
<sequence>MTEHLQIAIDGPAGAGKSTVARKLADKLGYLYIDTGAMYRASTWLALKHGLSLHDGPGIAALARRTEILLAAADETSDGKIRVYVDGEEITRDIRTQKMSEQVIPVAALKEVREVLVEKQKELARQGNAVLDGRDIGTVVLPKAGLKIFLTASAEVRAGRRLKELNAQGENPDFEELLAQIKDRDHKDRTREVSPLTMADDAIEVSTDNLSIDQVVDKLLALAERAKRSAV</sequence>
<proteinExistence type="inferred from homology"/>
<dbReference type="NCBIfam" id="TIGR00017">
    <property type="entry name" value="cmk"/>
    <property type="match status" value="1"/>
</dbReference>